<name>A0A4P7MW05_PYROR</name>
<dbReference type="InterPro" id="IPR036610">
    <property type="entry name" value="PEBP-like_sf"/>
</dbReference>
<dbReference type="Proteomes" id="UP000294847">
    <property type="component" value="Chromosome 1"/>
</dbReference>
<dbReference type="Gene3D" id="3.90.280.10">
    <property type="entry name" value="PEBP-like"/>
    <property type="match status" value="1"/>
</dbReference>
<dbReference type="SUPFAM" id="SSF49777">
    <property type="entry name" value="PEBP-like"/>
    <property type="match status" value="1"/>
</dbReference>
<protein>
    <submittedName>
        <fullName evidence="1">Uncharacterized protein</fullName>
    </submittedName>
</protein>
<evidence type="ECO:0000313" key="2">
    <source>
        <dbReference type="Proteomes" id="UP000294847"/>
    </source>
</evidence>
<sequence>MAHIMQILEETGAFGVLGPVNAQHKLTVQWPNSPPFEPGQSVPGHLLNSARSQPKVFTDFQGGGNGYLLVMLAHYSGQSTDNQMCHWIVSGVPVSDNSVEVEKGHTLAPYIPPMMGDEGQAQLFFLLLNPRPGAAFNPAAVMSELRGMMPMGPPKLNTRSFLKNTGLEVVAASVLMG</sequence>
<gene>
    <name evidence="1" type="ORF">PoMZ_09815</name>
</gene>
<proteinExistence type="predicted"/>
<accession>A0A4P7MW05</accession>
<dbReference type="EMBL" id="CP034204">
    <property type="protein sequence ID" value="QBZ54123.1"/>
    <property type="molecule type" value="Genomic_DNA"/>
</dbReference>
<dbReference type="AlphaFoldDB" id="A0A4P7MW05"/>
<evidence type="ECO:0000313" key="1">
    <source>
        <dbReference type="EMBL" id="QBZ54123.1"/>
    </source>
</evidence>
<reference evidence="1 2" key="1">
    <citation type="journal article" date="2019" name="Mol. Biol. Evol.">
        <title>Blast fungal genomes show frequent chromosomal changes, gene gains and losses, and effector gene turnover.</title>
        <authorList>
            <person name="Gomez Luciano L.B."/>
            <person name="Jason Tsai I."/>
            <person name="Chuma I."/>
            <person name="Tosa Y."/>
            <person name="Chen Y.H."/>
            <person name="Li J.Y."/>
            <person name="Li M.Y."/>
            <person name="Jade Lu M.Y."/>
            <person name="Nakayashiki H."/>
            <person name="Li W.H."/>
        </authorList>
    </citation>
    <scope>NUCLEOTIDE SEQUENCE [LARGE SCALE GENOMIC DNA]</scope>
    <source>
        <strain evidence="1">MZ5-1-6</strain>
    </source>
</reference>
<organism evidence="1 2">
    <name type="scientific">Pyricularia oryzae</name>
    <name type="common">Rice blast fungus</name>
    <name type="synonym">Magnaporthe oryzae</name>
    <dbReference type="NCBI Taxonomy" id="318829"/>
    <lineage>
        <taxon>Eukaryota</taxon>
        <taxon>Fungi</taxon>
        <taxon>Dikarya</taxon>
        <taxon>Ascomycota</taxon>
        <taxon>Pezizomycotina</taxon>
        <taxon>Sordariomycetes</taxon>
        <taxon>Sordariomycetidae</taxon>
        <taxon>Magnaporthales</taxon>
        <taxon>Pyriculariaceae</taxon>
        <taxon>Pyricularia</taxon>
    </lineage>
</organism>